<dbReference type="GO" id="GO:0042981">
    <property type="term" value="P:regulation of apoptotic process"/>
    <property type="evidence" value="ECO:0007669"/>
    <property type="project" value="InterPro"/>
</dbReference>
<dbReference type="Gene3D" id="1.10.437.10">
    <property type="entry name" value="Blc2-like"/>
    <property type="match status" value="1"/>
</dbReference>
<dbReference type="PROSITE" id="PS50062">
    <property type="entry name" value="BCL2_FAMILY"/>
    <property type="match status" value="1"/>
</dbReference>
<dbReference type="InterPro" id="IPR002475">
    <property type="entry name" value="Bcl2-like"/>
</dbReference>
<evidence type="ECO:0000256" key="2">
    <source>
        <dbReference type="ARBA" id="ARBA00022703"/>
    </source>
</evidence>
<keyword evidence="3" id="KW-0812">Transmembrane</keyword>
<dbReference type="GO" id="GO:0097192">
    <property type="term" value="P:extrinsic apoptotic signaling pathway in absence of ligand"/>
    <property type="evidence" value="ECO:0007669"/>
    <property type="project" value="TreeGrafter"/>
</dbReference>
<dbReference type="GO" id="GO:0008630">
    <property type="term" value="P:intrinsic apoptotic signaling pathway in response to DNA damage"/>
    <property type="evidence" value="ECO:0007669"/>
    <property type="project" value="TreeGrafter"/>
</dbReference>
<dbReference type="Proteomes" id="UP000321570">
    <property type="component" value="Unassembled WGS sequence"/>
</dbReference>
<reference evidence="5 6" key="1">
    <citation type="submission" date="2019-07" db="EMBL/GenBank/DDBJ databases">
        <authorList>
            <person name="Jastrzebski P J."/>
            <person name="Paukszto L."/>
            <person name="Jastrzebski P J."/>
        </authorList>
    </citation>
    <scope>NUCLEOTIDE SEQUENCE [LARGE SCALE GENOMIC DNA]</scope>
    <source>
        <strain evidence="5 6">WMS-il1</strain>
    </source>
</reference>
<dbReference type="InterPro" id="IPR046371">
    <property type="entry name" value="Bcl-2_BH1-3"/>
</dbReference>
<feature type="transmembrane region" description="Helical" evidence="3">
    <location>
        <begin position="106"/>
        <end position="130"/>
    </location>
</feature>
<evidence type="ECO:0000313" key="5">
    <source>
        <dbReference type="EMBL" id="VUZ44360.1"/>
    </source>
</evidence>
<feature type="transmembrane region" description="Helical" evidence="3">
    <location>
        <begin position="12"/>
        <end position="32"/>
    </location>
</feature>
<evidence type="ECO:0000259" key="4">
    <source>
        <dbReference type="Pfam" id="PF00452"/>
    </source>
</evidence>
<proteinExistence type="inferred from homology"/>
<evidence type="ECO:0000313" key="6">
    <source>
        <dbReference type="Proteomes" id="UP000321570"/>
    </source>
</evidence>
<protein>
    <recommendedName>
        <fullName evidence="4">Bcl-2 Bcl-2 homology region 1-3 domain-containing protein</fullName>
    </recommendedName>
</protein>
<dbReference type="InterPro" id="IPR036834">
    <property type="entry name" value="Bcl-2-like_sf"/>
</dbReference>
<feature type="domain" description="Bcl-2 Bcl-2 homology region 1-3" evidence="4">
    <location>
        <begin position="2"/>
        <end position="88"/>
    </location>
</feature>
<keyword evidence="3" id="KW-1133">Transmembrane helix</keyword>
<dbReference type="GO" id="GO:0005741">
    <property type="term" value="C:mitochondrial outer membrane"/>
    <property type="evidence" value="ECO:0007669"/>
    <property type="project" value="TreeGrafter"/>
</dbReference>
<sequence length="139" mass="15347">MAILKSLFASQINWGRIVAMISFLRALCVILDTTPGSQSSSSSADDCTSENSPITNLQVAILHYLIWMTEFIHNESKLGEWIKEHGGWEGLEKFAHGGKSSIYSQFASIFVGASVLFAPSGLASAIGFFLHRLWSRMFE</sequence>
<dbReference type="AlphaFoldDB" id="A0A564YAV4"/>
<dbReference type="Pfam" id="PF00452">
    <property type="entry name" value="Bcl-2"/>
    <property type="match status" value="1"/>
</dbReference>
<evidence type="ECO:0000256" key="3">
    <source>
        <dbReference type="SAM" id="Phobius"/>
    </source>
</evidence>
<comment type="similarity">
    <text evidence="1">Belongs to the Bcl-2 family.</text>
</comment>
<dbReference type="PANTHER" id="PTHR11256:SF50">
    <property type="entry name" value="APOPTOSIS REGULATOR CED-9"/>
    <property type="match status" value="1"/>
</dbReference>
<gene>
    <name evidence="5" type="ORF">WMSIL1_LOCUS4508</name>
</gene>
<dbReference type="EMBL" id="CABIJS010000123">
    <property type="protein sequence ID" value="VUZ44360.1"/>
    <property type="molecule type" value="Genomic_DNA"/>
</dbReference>
<organism evidence="5 6">
    <name type="scientific">Hymenolepis diminuta</name>
    <name type="common">Rat tapeworm</name>
    <dbReference type="NCBI Taxonomy" id="6216"/>
    <lineage>
        <taxon>Eukaryota</taxon>
        <taxon>Metazoa</taxon>
        <taxon>Spiralia</taxon>
        <taxon>Lophotrochozoa</taxon>
        <taxon>Platyhelminthes</taxon>
        <taxon>Cestoda</taxon>
        <taxon>Eucestoda</taxon>
        <taxon>Cyclophyllidea</taxon>
        <taxon>Hymenolepididae</taxon>
        <taxon>Hymenolepis</taxon>
    </lineage>
</organism>
<name>A0A564YAV4_HYMDI</name>
<dbReference type="GO" id="GO:0001836">
    <property type="term" value="P:release of cytochrome c from mitochondria"/>
    <property type="evidence" value="ECO:0007669"/>
    <property type="project" value="TreeGrafter"/>
</dbReference>
<dbReference type="GO" id="GO:0051400">
    <property type="term" value="F:BH domain binding"/>
    <property type="evidence" value="ECO:0007669"/>
    <property type="project" value="TreeGrafter"/>
</dbReference>
<keyword evidence="2" id="KW-0053">Apoptosis</keyword>
<keyword evidence="6" id="KW-1185">Reference proteome</keyword>
<accession>A0A564YAV4</accession>
<dbReference type="InterPro" id="IPR026298">
    <property type="entry name" value="Bcl-2_fam"/>
</dbReference>
<dbReference type="PANTHER" id="PTHR11256">
    <property type="entry name" value="BCL-2 RELATED"/>
    <property type="match status" value="1"/>
</dbReference>
<keyword evidence="3" id="KW-0472">Membrane</keyword>
<dbReference type="SUPFAM" id="SSF56854">
    <property type="entry name" value="Bcl-2 inhibitors of programmed cell death"/>
    <property type="match status" value="1"/>
</dbReference>
<evidence type="ECO:0000256" key="1">
    <source>
        <dbReference type="ARBA" id="ARBA00009458"/>
    </source>
</evidence>